<organism evidence="2 3">
    <name type="scientific">Callosobruchus maculatus</name>
    <name type="common">Southern cowpea weevil</name>
    <name type="synonym">Pulse bruchid</name>
    <dbReference type="NCBI Taxonomy" id="64391"/>
    <lineage>
        <taxon>Eukaryota</taxon>
        <taxon>Metazoa</taxon>
        <taxon>Ecdysozoa</taxon>
        <taxon>Arthropoda</taxon>
        <taxon>Hexapoda</taxon>
        <taxon>Insecta</taxon>
        <taxon>Pterygota</taxon>
        <taxon>Neoptera</taxon>
        <taxon>Endopterygota</taxon>
        <taxon>Coleoptera</taxon>
        <taxon>Polyphaga</taxon>
        <taxon>Cucujiformia</taxon>
        <taxon>Chrysomeloidea</taxon>
        <taxon>Chrysomelidae</taxon>
        <taxon>Bruchinae</taxon>
        <taxon>Bruchini</taxon>
        <taxon>Callosobruchus</taxon>
    </lineage>
</organism>
<sequence length="147" mass="17057">MMILIFFNIDCLHFIQSTMKSEMFHPKSQSQAEDAKKWKRVARGFQKLFFGNNITLNVTAISLGIWRDEKYILVAHKPSFLHWKVFLAYQAAMCIYSAQMCATYVSLITSLLVEIIIQLVLLEKTLETIKDGEGVRQCVEWHLQILV</sequence>
<keyword evidence="3" id="KW-1185">Reference proteome</keyword>
<proteinExistence type="predicted"/>
<keyword evidence="1" id="KW-1133">Transmembrane helix</keyword>
<evidence type="ECO:0000313" key="3">
    <source>
        <dbReference type="Proteomes" id="UP000410492"/>
    </source>
</evidence>
<name>A0A653C8X0_CALMS</name>
<dbReference type="EMBL" id="CAACVG010007201">
    <property type="protein sequence ID" value="VEN44143.1"/>
    <property type="molecule type" value="Genomic_DNA"/>
</dbReference>
<accession>A0A653C8X0</accession>
<reference evidence="2 3" key="1">
    <citation type="submission" date="2019-01" db="EMBL/GenBank/DDBJ databases">
        <authorList>
            <person name="Sayadi A."/>
        </authorList>
    </citation>
    <scope>NUCLEOTIDE SEQUENCE [LARGE SCALE GENOMIC DNA]</scope>
</reference>
<feature type="transmembrane region" description="Helical" evidence="1">
    <location>
        <begin position="80"/>
        <end position="98"/>
    </location>
</feature>
<dbReference type="AlphaFoldDB" id="A0A653C8X0"/>
<dbReference type="OrthoDB" id="8191658at2759"/>
<evidence type="ECO:0000256" key="1">
    <source>
        <dbReference type="SAM" id="Phobius"/>
    </source>
</evidence>
<keyword evidence="1" id="KW-0812">Transmembrane</keyword>
<keyword evidence="1" id="KW-0472">Membrane</keyword>
<protein>
    <recommendedName>
        <fullName evidence="4">Odorant receptor</fullName>
    </recommendedName>
</protein>
<evidence type="ECO:0008006" key="4">
    <source>
        <dbReference type="Google" id="ProtNLM"/>
    </source>
</evidence>
<evidence type="ECO:0000313" key="2">
    <source>
        <dbReference type="EMBL" id="VEN44143.1"/>
    </source>
</evidence>
<gene>
    <name evidence="2" type="ORF">CALMAC_LOCUS7044</name>
</gene>
<dbReference type="Proteomes" id="UP000410492">
    <property type="component" value="Unassembled WGS sequence"/>
</dbReference>